<reference evidence="2" key="1">
    <citation type="journal article" date="2022" name="bioRxiv">
        <title>Sequencing and chromosome-scale assembly of the giantPleurodeles waltlgenome.</title>
        <authorList>
            <person name="Brown T."/>
            <person name="Elewa A."/>
            <person name="Iarovenko S."/>
            <person name="Subramanian E."/>
            <person name="Araus A.J."/>
            <person name="Petzold A."/>
            <person name="Susuki M."/>
            <person name="Suzuki K.-i.T."/>
            <person name="Hayashi T."/>
            <person name="Toyoda A."/>
            <person name="Oliveira C."/>
            <person name="Osipova E."/>
            <person name="Leigh N.D."/>
            <person name="Simon A."/>
            <person name="Yun M.H."/>
        </authorList>
    </citation>
    <scope>NUCLEOTIDE SEQUENCE</scope>
    <source>
        <strain evidence="2">20211129_DDA</strain>
        <tissue evidence="2">Liver</tissue>
    </source>
</reference>
<comment type="caution">
    <text evidence="2">The sequence shown here is derived from an EMBL/GenBank/DDBJ whole genome shotgun (WGS) entry which is preliminary data.</text>
</comment>
<gene>
    <name evidence="2" type="ORF">NDU88_009216</name>
</gene>
<feature type="compositionally biased region" description="Basic and acidic residues" evidence="1">
    <location>
        <begin position="1"/>
        <end position="18"/>
    </location>
</feature>
<evidence type="ECO:0000313" key="2">
    <source>
        <dbReference type="EMBL" id="KAJ1156497.1"/>
    </source>
</evidence>
<organism evidence="2 3">
    <name type="scientific">Pleurodeles waltl</name>
    <name type="common">Iberian ribbed newt</name>
    <dbReference type="NCBI Taxonomy" id="8319"/>
    <lineage>
        <taxon>Eukaryota</taxon>
        <taxon>Metazoa</taxon>
        <taxon>Chordata</taxon>
        <taxon>Craniata</taxon>
        <taxon>Vertebrata</taxon>
        <taxon>Euteleostomi</taxon>
        <taxon>Amphibia</taxon>
        <taxon>Batrachia</taxon>
        <taxon>Caudata</taxon>
        <taxon>Salamandroidea</taxon>
        <taxon>Salamandridae</taxon>
        <taxon>Pleurodelinae</taxon>
        <taxon>Pleurodeles</taxon>
    </lineage>
</organism>
<evidence type="ECO:0000256" key="1">
    <source>
        <dbReference type="SAM" id="MobiDB-lite"/>
    </source>
</evidence>
<dbReference type="Proteomes" id="UP001066276">
    <property type="component" value="Chromosome 5"/>
</dbReference>
<evidence type="ECO:0000313" key="3">
    <source>
        <dbReference type="Proteomes" id="UP001066276"/>
    </source>
</evidence>
<dbReference type="EMBL" id="JANPWB010000009">
    <property type="protein sequence ID" value="KAJ1156497.1"/>
    <property type="molecule type" value="Genomic_DNA"/>
</dbReference>
<dbReference type="AlphaFoldDB" id="A0AAV7RXW2"/>
<sequence>MEARTGRGKERSGKREAGGWRWNKQQAGSCTKGEEKFEEKYIFNMNDDGCVDEDPIEMLECETVVEGKPVVLADSGSPYTMLDDKN</sequence>
<name>A0AAV7RXW2_PLEWA</name>
<keyword evidence="3" id="KW-1185">Reference proteome</keyword>
<accession>A0AAV7RXW2</accession>
<feature type="region of interest" description="Disordered" evidence="1">
    <location>
        <begin position="1"/>
        <end position="31"/>
    </location>
</feature>
<protein>
    <submittedName>
        <fullName evidence="2">Uncharacterized protein</fullName>
    </submittedName>
</protein>
<proteinExistence type="predicted"/>